<proteinExistence type="predicted"/>
<feature type="region of interest" description="Disordered" evidence="2">
    <location>
        <begin position="215"/>
        <end position="290"/>
    </location>
</feature>
<dbReference type="InterPro" id="IPR026444">
    <property type="entry name" value="Secre_tail"/>
</dbReference>
<feature type="domain" description="Secretion system C-terminal sorting" evidence="4">
    <location>
        <begin position="315"/>
        <end position="388"/>
    </location>
</feature>
<evidence type="ECO:0000313" key="6">
    <source>
        <dbReference type="Proteomes" id="UP000719267"/>
    </source>
</evidence>
<dbReference type="EMBL" id="JAHWDF010000026">
    <property type="protein sequence ID" value="MBW2963022.1"/>
    <property type="molecule type" value="Genomic_DNA"/>
</dbReference>
<evidence type="ECO:0000313" key="5">
    <source>
        <dbReference type="EMBL" id="MBW2963022.1"/>
    </source>
</evidence>
<accession>A0ABS6W575</accession>
<feature type="compositionally biased region" description="Acidic residues" evidence="2">
    <location>
        <begin position="261"/>
        <end position="288"/>
    </location>
</feature>
<name>A0ABS6W575_9FLAO</name>
<keyword evidence="1 3" id="KW-0732">Signal</keyword>
<sequence length="389" mass="42695">MKKLLLSLFVLISVHAFSQTSGASGSIEMCDDDNDGLALFDLTVADPIVLNGQNPNDYTVNYYEDLQDAVDGINPLQGSYINTIAYHQTIYSRVDNLSNDEHVVTQLELYVTNQLNINQAPSLVYCDMGDGTAEFDLTVNSPIILENINSSISELYFYLSQADADTGTNPIVSSSLFTNTANPQTIYVGVGNFQSGCYATTSFSIQVLVCDEDEDGDLVDNEGEDVDGELGEEDRSFDNISEGDGNLANDDTDGDGIPNYLDDDDDGDGILTADEDYNNNGDPTDDDTNNNGIPDYLDTEVALFTNTFLQANFSIYPNPTSGVINFRLDNNLDIDSVKIYAINGKIVKTFSEKELKNNNQINVSELLSGVYFLQLQSKKSEVTRKLIIR</sequence>
<dbReference type="NCBIfam" id="TIGR04183">
    <property type="entry name" value="Por_Secre_tail"/>
    <property type="match status" value="1"/>
</dbReference>
<dbReference type="Pfam" id="PF18962">
    <property type="entry name" value="Por_Secre_tail"/>
    <property type="match status" value="1"/>
</dbReference>
<evidence type="ECO:0000259" key="4">
    <source>
        <dbReference type="Pfam" id="PF18962"/>
    </source>
</evidence>
<evidence type="ECO:0000256" key="1">
    <source>
        <dbReference type="ARBA" id="ARBA00022729"/>
    </source>
</evidence>
<evidence type="ECO:0000256" key="2">
    <source>
        <dbReference type="SAM" id="MobiDB-lite"/>
    </source>
</evidence>
<protein>
    <submittedName>
        <fullName evidence="5">T9SS type A sorting domain-containing protein</fullName>
    </submittedName>
</protein>
<feature type="signal peptide" evidence="3">
    <location>
        <begin position="1"/>
        <end position="18"/>
    </location>
</feature>
<evidence type="ECO:0000256" key="3">
    <source>
        <dbReference type="SAM" id="SignalP"/>
    </source>
</evidence>
<organism evidence="5 6">
    <name type="scientific">Mesonia aestuariivivens</name>
    <dbReference type="NCBI Taxonomy" id="2796128"/>
    <lineage>
        <taxon>Bacteria</taxon>
        <taxon>Pseudomonadati</taxon>
        <taxon>Bacteroidota</taxon>
        <taxon>Flavobacteriia</taxon>
        <taxon>Flavobacteriales</taxon>
        <taxon>Flavobacteriaceae</taxon>
        <taxon>Mesonia</taxon>
    </lineage>
</organism>
<dbReference type="RefSeq" id="WP_219041305.1">
    <property type="nucleotide sequence ID" value="NZ_JAHWDF010000026.1"/>
</dbReference>
<reference evidence="5 6" key="1">
    <citation type="submission" date="2021-07" db="EMBL/GenBank/DDBJ databases">
        <title>Mesonia aestuariivivens sp. nov., isolated from a tidal flat.</title>
        <authorList>
            <person name="Kim Y.-O."/>
            <person name="Yoon J.-H."/>
        </authorList>
    </citation>
    <scope>NUCLEOTIDE SEQUENCE [LARGE SCALE GENOMIC DNA]</scope>
    <source>
        <strain evidence="5 6">JHPTF-M18</strain>
    </source>
</reference>
<gene>
    <name evidence="5" type="ORF">KW502_14635</name>
</gene>
<dbReference type="Proteomes" id="UP000719267">
    <property type="component" value="Unassembled WGS sequence"/>
</dbReference>
<keyword evidence="6" id="KW-1185">Reference proteome</keyword>
<feature type="compositionally biased region" description="Acidic residues" evidence="2">
    <location>
        <begin position="215"/>
        <end position="232"/>
    </location>
</feature>
<comment type="caution">
    <text evidence="5">The sequence shown here is derived from an EMBL/GenBank/DDBJ whole genome shotgun (WGS) entry which is preliminary data.</text>
</comment>
<feature type="chain" id="PRO_5045128932" evidence="3">
    <location>
        <begin position="19"/>
        <end position="389"/>
    </location>
</feature>